<organism evidence="3 5">
    <name type="scientific">Treponema socranskii subsp. socranskii VPI DR56BR1116 = ATCC 35536</name>
    <dbReference type="NCBI Taxonomy" id="1125725"/>
    <lineage>
        <taxon>Bacteria</taxon>
        <taxon>Pseudomonadati</taxon>
        <taxon>Spirochaetota</taxon>
        <taxon>Spirochaetia</taxon>
        <taxon>Spirochaetales</taxon>
        <taxon>Treponemataceae</taxon>
        <taxon>Treponema</taxon>
    </lineage>
</organism>
<name>U1FPE4_TRESO</name>
<accession>U1FPE4</accession>
<dbReference type="AlphaFoldDB" id="U1FPE4"/>
<dbReference type="PATRIC" id="fig|1125725.3.peg.559"/>
<evidence type="ECO:0000313" key="4">
    <source>
        <dbReference type="EMBL" id="ERK04558.1"/>
    </source>
</evidence>
<dbReference type="Proteomes" id="UP000016646">
    <property type="component" value="Unassembled WGS sequence"/>
</dbReference>
<evidence type="ECO:0000256" key="1">
    <source>
        <dbReference type="ARBA" id="ARBA00022614"/>
    </source>
</evidence>
<dbReference type="eggNOG" id="COG4886">
    <property type="taxonomic scope" value="Bacteria"/>
</dbReference>
<evidence type="ECO:0000313" key="6">
    <source>
        <dbReference type="Proteomes" id="UP000016646"/>
    </source>
</evidence>
<dbReference type="PANTHER" id="PTHR47566:SF1">
    <property type="entry name" value="PROTEIN NUD1"/>
    <property type="match status" value="1"/>
</dbReference>
<dbReference type="Gene3D" id="3.80.10.10">
    <property type="entry name" value="Ribonuclease Inhibitor"/>
    <property type="match status" value="1"/>
</dbReference>
<keyword evidence="6" id="KW-1185">Reference proteome</keyword>
<dbReference type="PANTHER" id="PTHR47566">
    <property type="match status" value="1"/>
</dbReference>
<evidence type="ECO:0000313" key="3">
    <source>
        <dbReference type="EMBL" id="ERF61366.1"/>
    </source>
</evidence>
<dbReference type="InterPro" id="IPR032675">
    <property type="entry name" value="LRR_dom_sf"/>
</dbReference>
<dbReference type="SUPFAM" id="SSF52058">
    <property type="entry name" value="L domain-like"/>
    <property type="match status" value="1"/>
</dbReference>
<keyword evidence="1" id="KW-0433">Leucine-rich repeat</keyword>
<dbReference type="InterPro" id="IPR052574">
    <property type="entry name" value="CDIRP"/>
</dbReference>
<evidence type="ECO:0000256" key="2">
    <source>
        <dbReference type="ARBA" id="ARBA00022737"/>
    </source>
</evidence>
<sequence>MRARARLKIFSKVATLLEASLQVPAKVFIGGSHEQNKIEPVHLYRGGLGKTLLKKIPITAIGALLFAAALVFTSCSNDSGSGAPQAPFVEGGASLILSSDKPNIKVTATPSDGLDITVEGCNEATLTSGTETDLHANGTLVILKGKITELTCCENKLIALNVRGCSALEYLDCDDNQLAMFNVQGCSALQSLYCSDNQLATLNVQGLTALNRLDCYENQLAALNVQGCSALKTLYCDCNQLAAAAFKKLFDDLPTRDAGDNAKCYLYSEDPGVTEGNHADFTVPDALKNAFETAKTDKKWTMYKYDADGNAQEI</sequence>
<dbReference type="EMBL" id="AVQI01000020">
    <property type="protein sequence ID" value="ERK04558.1"/>
    <property type="molecule type" value="Genomic_DNA"/>
</dbReference>
<protein>
    <recommendedName>
        <fullName evidence="7">Leucine rich repeat protein</fullName>
    </recommendedName>
</protein>
<keyword evidence="2" id="KW-0677">Repeat</keyword>
<reference evidence="5 6" key="1">
    <citation type="submission" date="2013-08" db="EMBL/GenBank/DDBJ databases">
        <authorList>
            <person name="Durkin A.S."/>
            <person name="Haft D.R."/>
            <person name="McCorrison J."/>
            <person name="Torralba M."/>
            <person name="Gillis M."/>
            <person name="Haft D.H."/>
            <person name="Methe B."/>
            <person name="Sutton G."/>
            <person name="Nelson K.E."/>
        </authorList>
    </citation>
    <scope>NUCLEOTIDE SEQUENCE [LARGE SCALE GENOMIC DNA]</scope>
    <source>
        <strain evidence="4 6">ATCC 35536</strain>
        <strain evidence="3 5">VPI DR56BR1116</strain>
    </source>
</reference>
<dbReference type="GO" id="GO:0035591">
    <property type="term" value="F:signaling adaptor activity"/>
    <property type="evidence" value="ECO:0007669"/>
    <property type="project" value="TreeGrafter"/>
</dbReference>
<proteinExistence type="predicted"/>
<evidence type="ECO:0008006" key="7">
    <source>
        <dbReference type="Google" id="ProtNLM"/>
    </source>
</evidence>
<dbReference type="STRING" id="1125725.HMPREF1325_2117"/>
<dbReference type="Proteomes" id="UP000016412">
    <property type="component" value="Unassembled WGS sequence"/>
</dbReference>
<gene>
    <name evidence="4" type="ORF">HMPREF0860_0837</name>
    <name evidence="3" type="ORF">HMPREF1325_2117</name>
</gene>
<comment type="caution">
    <text evidence="3">The sequence shown here is derived from an EMBL/GenBank/DDBJ whole genome shotgun (WGS) entry which is preliminary data.</text>
</comment>
<dbReference type="EMBL" id="AUZJ01000013">
    <property type="protein sequence ID" value="ERF61366.1"/>
    <property type="molecule type" value="Genomic_DNA"/>
</dbReference>
<evidence type="ECO:0000313" key="5">
    <source>
        <dbReference type="Proteomes" id="UP000016412"/>
    </source>
</evidence>